<reference evidence="3" key="1">
    <citation type="submission" date="2017-09" db="EMBL/GenBank/DDBJ databases">
        <authorList>
            <person name="Varghese N."/>
            <person name="Submissions S."/>
        </authorList>
    </citation>
    <scope>NUCLEOTIDE SEQUENCE [LARGE SCALE GENOMIC DNA]</scope>
    <source>
        <strain evidence="3">JKS000234</strain>
    </source>
</reference>
<gene>
    <name evidence="2" type="ORF">SAMN06273570_1944</name>
</gene>
<feature type="compositionally biased region" description="Basic and acidic residues" evidence="1">
    <location>
        <begin position="110"/>
        <end position="126"/>
    </location>
</feature>
<dbReference type="AlphaFoldDB" id="A0A286BTV5"/>
<dbReference type="RefSeq" id="WP_097095614.1">
    <property type="nucleotide sequence ID" value="NZ_OCMY01000001.1"/>
</dbReference>
<evidence type="ECO:0000256" key="1">
    <source>
        <dbReference type="SAM" id="MobiDB-lite"/>
    </source>
</evidence>
<evidence type="ECO:0000313" key="2">
    <source>
        <dbReference type="EMBL" id="SOD37584.1"/>
    </source>
</evidence>
<dbReference type="Proteomes" id="UP000219271">
    <property type="component" value="Unassembled WGS sequence"/>
</dbReference>
<accession>A0A286BTV5</accession>
<protein>
    <submittedName>
        <fullName evidence="2">Uncharacterized protein</fullName>
    </submittedName>
</protein>
<proteinExistence type="predicted"/>
<name>A0A286BTV5_9GAMM</name>
<feature type="region of interest" description="Disordered" evidence="1">
    <location>
        <begin position="105"/>
        <end position="132"/>
    </location>
</feature>
<organism evidence="2 3">
    <name type="scientific">Candidatus Pantoea floridensis</name>
    <dbReference type="NCBI Taxonomy" id="1938870"/>
    <lineage>
        <taxon>Bacteria</taxon>
        <taxon>Pseudomonadati</taxon>
        <taxon>Pseudomonadota</taxon>
        <taxon>Gammaproteobacteria</taxon>
        <taxon>Enterobacterales</taxon>
        <taxon>Erwiniaceae</taxon>
        <taxon>Pantoea</taxon>
    </lineage>
</organism>
<dbReference type="EMBL" id="OCMY01000001">
    <property type="protein sequence ID" value="SOD37584.1"/>
    <property type="molecule type" value="Genomic_DNA"/>
</dbReference>
<sequence length="153" mass="16868">MADIENGEGAANPYAAIAAPYLRKFHKTRVEKCAGTPLERAFNKLSAPEKKAVFVLGNAKAEIWPGKMAKLGHNQIEFEYSQFSEQEKLTLISGMKSLKELSDKIPYSRPGEEGAARLTEHDGREGEEPEEVPISCVTNVTEPPDIHLNVLGF</sequence>
<keyword evidence="3" id="KW-1185">Reference proteome</keyword>
<evidence type="ECO:0000313" key="3">
    <source>
        <dbReference type="Proteomes" id="UP000219271"/>
    </source>
</evidence>